<feature type="transmembrane region" description="Helical" evidence="6">
    <location>
        <begin position="460"/>
        <end position="480"/>
    </location>
</feature>
<evidence type="ECO:0000256" key="6">
    <source>
        <dbReference type="SAM" id="Phobius"/>
    </source>
</evidence>
<organism evidence="8 9">
    <name type="scientific">Marinobacter salinus</name>
    <dbReference type="NCBI Taxonomy" id="1874317"/>
    <lineage>
        <taxon>Bacteria</taxon>
        <taxon>Pseudomonadati</taxon>
        <taxon>Pseudomonadota</taxon>
        <taxon>Gammaproteobacteria</taxon>
        <taxon>Pseudomonadales</taxon>
        <taxon>Marinobacteraceae</taxon>
        <taxon>Marinobacter</taxon>
    </lineage>
</organism>
<name>A0A1D9GIF3_9GAMM</name>
<dbReference type="InterPro" id="IPR036866">
    <property type="entry name" value="RibonucZ/Hydroxyglut_hydro"/>
</dbReference>
<dbReference type="SUPFAM" id="SSF56281">
    <property type="entry name" value="Metallo-hydrolase/oxidoreductase"/>
    <property type="match status" value="1"/>
</dbReference>
<dbReference type="NCBIfam" id="TIGR00360">
    <property type="entry name" value="ComEC_N-term"/>
    <property type="match status" value="1"/>
</dbReference>
<evidence type="ECO:0000256" key="4">
    <source>
        <dbReference type="ARBA" id="ARBA00022989"/>
    </source>
</evidence>
<gene>
    <name evidence="8" type="ORF">BKP64_04070</name>
</gene>
<keyword evidence="2" id="KW-1003">Cell membrane</keyword>
<dbReference type="CDD" id="cd07731">
    <property type="entry name" value="ComA-like_MBL-fold"/>
    <property type="match status" value="1"/>
</dbReference>
<dbReference type="PANTHER" id="PTHR30619">
    <property type="entry name" value="DNA INTERNALIZATION/COMPETENCE PROTEIN COMEC/REC2"/>
    <property type="match status" value="1"/>
</dbReference>
<feature type="transmembrane region" description="Helical" evidence="6">
    <location>
        <begin position="348"/>
        <end position="366"/>
    </location>
</feature>
<dbReference type="Pfam" id="PF03772">
    <property type="entry name" value="Competence"/>
    <property type="match status" value="1"/>
</dbReference>
<dbReference type="EMBL" id="CP017715">
    <property type="protein sequence ID" value="AOY87422.1"/>
    <property type="molecule type" value="Genomic_DNA"/>
</dbReference>
<accession>A0A1D9GIF3</accession>
<keyword evidence="3 6" id="KW-0812">Transmembrane</keyword>
<protein>
    <submittedName>
        <fullName evidence="8">DNA internalization-related competence protein ComEC/Rec2</fullName>
    </submittedName>
</protein>
<keyword evidence="4 6" id="KW-1133">Transmembrane helix</keyword>
<dbReference type="InterPro" id="IPR004797">
    <property type="entry name" value="Competence_ComEC/Rec2"/>
</dbReference>
<dbReference type="NCBIfam" id="TIGR00361">
    <property type="entry name" value="ComEC_Rec2"/>
    <property type="match status" value="1"/>
</dbReference>
<dbReference type="PANTHER" id="PTHR30619:SF1">
    <property type="entry name" value="RECOMBINATION PROTEIN 2"/>
    <property type="match status" value="1"/>
</dbReference>
<dbReference type="InterPro" id="IPR025405">
    <property type="entry name" value="DUF4131"/>
</dbReference>
<evidence type="ECO:0000313" key="9">
    <source>
        <dbReference type="Proteomes" id="UP000177445"/>
    </source>
</evidence>
<dbReference type="GO" id="GO:0005886">
    <property type="term" value="C:plasma membrane"/>
    <property type="evidence" value="ECO:0007669"/>
    <property type="project" value="UniProtKB-SubCell"/>
</dbReference>
<feature type="transmembrane region" description="Helical" evidence="6">
    <location>
        <begin position="430"/>
        <end position="453"/>
    </location>
</feature>
<evidence type="ECO:0000256" key="5">
    <source>
        <dbReference type="ARBA" id="ARBA00023136"/>
    </source>
</evidence>
<keyword evidence="9" id="KW-1185">Reference proteome</keyword>
<dbReference type="Gene3D" id="3.60.15.10">
    <property type="entry name" value="Ribonuclease Z/Hydroxyacylglutathione hydrolase-like"/>
    <property type="match status" value="1"/>
</dbReference>
<evidence type="ECO:0000256" key="2">
    <source>
        <dbReference type="ARBA" id="ARBA00022475"/>
    </source>
</evidence>
<dbReference type="InterPro" id="IPR001279">
    <property type="entry name" value="Metallo-B-lactamas"/>
</dbReference>
<proteinExistence type="predicted"/>
<comment type="subcellular location">
    <subcellularLocation>
        <location evidence="1">Cell membrane</location>
        <topology evidence="1">Multi-pass membrane protein</topology>
    </subcellularLocation>
</comment>
<dbReference type="Proteomes" id="UP000177445">
    <property type="component" value="Chromosome"/>
</dbReference>
<dbReference type="InterPro" id="IPR052159">
    <property type="entry name" value="Competence_DNA_uptake"/>
</dbReference>
<dbReference type="KEGG" id="msq:BKP64_04070"/>
<evidence type="ECO:0000259" key="7">
    <source>
        <dbReference type="SMART" id="SM00849"/>
    </source>
</evidence>
<keyword evidence="5 6" id="KW-0472">Membrane</keyword>
<feature type="transmembrane region" description="Helical" evidence="6">
    <location>
        <begin position="304"/>
        <end position="322"/>
    </location>
</feature>
<feature type="transmembrane region" description="Helical" evidence="6">
    <location>
        <begin position="63"/>
        <end position="82"/>
    </location>
</feature>
<reference evidence="8 9" key="1">
    <citation type="submission" date="2016-10" db="EMBL/GenBank/DDBJ databases">
        <title>Marinobacter salinus sp. nov., a moderately halophilic bacterium isolated from a tidal flat environment.</title>
        <authorList>
            <person name="Park S.-J."/>
        </authorList>
    </citation>
    <scope>NUCLEOTIDE SEQUENCE [LARGE SCALE GENOMIC DNA]</scope>
    <source>
        <strain evidence="8 9">Hb8</strain>
    </source>
</reference>
<dbReference type="Pfam" id="PF00753">
    <property type="entry name" value="Lactamase_B"/>
    <property type="match status" value="1"/>
</dbReference>
<feature type="transmembrane region" description="Helical" evidence="6">
    <location>
        <begin position="372"/>
        <end position="392"/>
    </location>
</feature>
<feature type="domain" description="Metallo-beta-lactamase" evidence="7">
    <location>
        <begin position="550"/>
        <end position="748"/>
    </location>
</feature>
<dbReference type="InterPro" id="IPR035681">
    <property type="entry name" value="ComA-like_MBL"/>
</dbReference>
<feature type="transmembrane region" description="Helical" evidence="6">
    <location>
        <begin position="399"/>
        <end position="418"/>
    </location>
</feature>
<sequence>MSGSFHSHPVPLVGRGSAVSGVFAFSCGVILLYRLSVLPPPEWIAGCFLTAFYMALRCRSSLLRRIAVLCLGLCMGVGWASWHAGSRLSERLPGQYEGQKLAVSGYLCDIPSEGSFGSLRFSLCVTDWHGLSEKADDSDSLPALLRLSWYGHESSPLPARRLQLDVVLKRPHGTLNPAGFRYEDWLFRNGYRATGSVREVRSDPGVHCGWHCQYQKAHAALVSWVDHQFSGAEYFPFVASLLVGYRGHMSQPEWDVLTATGTIHLVAISGLHLGLIAFGAGFACRQILLSAPPEKLSEGARRRAVFVTVTACCILYALAAGWTVPTRRALIMVAVGGWSVLLARQASVWQSLVLALGAVLLLDPFAPLDQGFWLSFGAVAVLIFVFAGTLGGSGWFRGLLLAQVAVFAGLWPVLQVFGQEQPVVGAVANLLAIPWVSLVVMPVLVTGGLVTALVPAMSDFFIPLFDGVIGILWRILAGLADFDVVVISATLAEVSVLAVLALCLIYFPLKRFRLIAMAMIFFWSFLSGPRGLEKNPMVSAPEVSVWDVGQGMSVLLRHGQRVLLYDTGPALPGVFSAVDSTILPNLKALGVRRIDTLVVSHADSDHSGGLALLARSIEIGRIVAGEPGATQEALPADSDLPINRCVNFSEALGELTVSYWQAPGAVEGNDASCVVTIWHRPSGTEWILAGDITKKVEAAHLEAFAGSDRPDAIRMRVLLAPHHGSKTSSSADWINALKPDAVIYSAGYQHRYGHPHPDIVARYRKAGVRQFNTACSGLLSMDIEANRLKMKEMRDRSPFWIGGEGLARDECGIP</sequence>
<evidence type="ECO:0000256" key="1">
    <source>
        <dbReference type="ARBA" id="ARBA00004651"/>
    </source>
</evidence>
<evidence type="ECO:0000313" key="8">
    <source>
        <dbReference type="EMBL" id="AOY87422.1"/>
    </source>
</evidence>
<feature type="transmembrane region" description="Helical" evidence="6">
    <location>
        <begin position="263"/>
        <end position="283"/>
    </location>
</feature>
<dbReference type="SMART" id="SM00849">
    <property type="entry name" value="Lactamase_B"/>
    <property type="match status" value="1"/>
</dbReference>
<dbReference type="InterPro" id="IPR004477">
    <property type="entry name" value="ComEC_N"/>
</dbReference>
<feature type="transmembrane region" description="Helical" evidence="6">
    <location>
        <begin position="486"/>
        <end position="507"/>
    </location>
</feature>
<evidence type="ECO:0000256" key="3">
    <source>
        <dbReference type="ARBA" id="ARBA00022692"/>
    </source>
</evidence>
<dbReference type="GO" id="GO:0030420">
    <property type="term" value="P:establishment of competence for transformation"/>
    <property type="evidence" value="ECO:0007669"/>
    <property type="project" value="InterPro"/>
</dbReference>
<feature type="transmembrane region" description="Helical" evidence="6">
    <location>
        <begin position="12"/>
        <end position="34"/>
    </location>
</feature>
<dbReference type="Pfam" id="PF13567">
    <property type="entry name" value="DUF4131"/>
    <property type="match status" value="1"/>
</dbReference>
<dbReference type="STRING" id="1874317.BKP64_04070"/>
<dbReference type="AlphaFoldDB" id="A0A1D9GIF3"/>